<sequence length="141" mass="15717">MRFMILVRANDETEGGVLPTEEDIAAMTKFNEAMVDAGILLAGEGLHPSSNSARVRFSRGETTVIDGPFPTKEVIAGFWIIQVGSKEEAIEWAKRCPARPDEEIELEIRQIYDADDFGEALTPELRAAEERMIQRIAEQHG</sequence>
<dbReference type="InterPro" id="IPR005545">
    <property type="entry name" value="YCII"/>
</dbReference>
<dbReference type="InParanoid" id="D1C978"/>
<evidence type="ECO:0000313" key="3">
    <source>
        <dbReference type="EMBL" id="ACZ40371.1"/>
    </source>
</evidence>
<dbReference type="AlphaFoldDB" id="D1C978"/>
<proteinExistence type="inferred from homology"/>
<dbReference type="KEGG" id="sti:Sthe_2967"/>
<dbReference type="PANTHER" id="PTHR35174:SF4">
    <property type="entry name" value="BLL7163 PROTEIN"/>
    <property type="match status" value="1"/>
</dbReference>
<reference evidence="4" key="1">
    <citation type="submission" date="2009-11" db="EMBL/GenBank/DDBJ databases">
        <title>The complete chromosome 2 of Sphaerobacter thermophilus DSM 20745.</title>
        <authorList>
            <person name="Lucas S."/>
            <person name="Copeland A."/>
            <person name="Lapidus A."/>
            <person name="Glavina del Rio T."/>
            <person name="Dalin E."/>
            <person name="Tice H."/>
            <person name="Bruce D."/>
            <person name="Goodwin L."/>
            <person name="Pitluck S."/>
            <person name="Kyrpides N."/>
            <person name="Mavromatis K."/>
            <person name="Ivanova N."/>
            <person name="Mikhailova N."/>
            <person name="LaButti K.M."/>
            <person name="Clum A."/>
            <person name="Sun H.I."/>
            <person name="Brettin T."/>
            <person name="Detter J.C."/>
            <person name="Han C."/>
            <person name="Larimer F."/>
            <person name="Land M."/>
            <person name="Hauser L."/>
            <person name="Markowitz V."/>
            <person name="Cheng J.F."/>
            <person name="Hugenholtz P."/>
            <person name="Woyke T."/>
            <person name="Wu D."/>
            <person name="Steenblock K."/>
            <person name="Schneider S."/>
            <person name="Pukall R."/>
            <person name="Goeker M."/>
            <person name="Klenk H.P."/>
            <person name="Eisen J.A."/>
        </authorList>
    </citation>
    <scope>NUCLEOTIDE SEQUENCE [LARGE SCALE GENOMIC DNA]</scope>
    <source>
        <strain evidence="4">ATCC 49802 / DSM 20745 / S 6022</strain>
    </source>
</reference>
<dbReference type="OrthoDB" id="9795306at2"/>
<dbReference type="RefSeq" id="WP_012873406.1">
    <property type="nucleotide sequence ID" value="NC_013524.1"/>
</dbReference>
<name>D1C978_SPHTD</name>
<dbReference type="SUPFAM" id="SSF54909">
    <property type="entry name" value="Dimeric alpha+beta barrel"/>
    <property type="match status" value="1"/>
</dbReference>
<dbReference type="PANTHER" id="PTHR35174">
    <property type="entry name" value="BLL7171 PROTEIN-RELATED"/>
    <property type="match status" value="1"/>
</dbReference>
<dbReference type="HOGENOM" id="CLU_130902_0_0_0"/>
<dbReference type="eggNOG" id="COG3795">
    <property type="taxonomic scope" value="Bacteria"/>
</dbReference>
<keyword evidence="4" id="KW-1185">Reference proteome</keyword>
<reference evidence="3 4" key="2">
    <citation type="journal article" date="2010" name="Stand. Genomic Sci.">
        <title>Complete genome sequence of Desulfohalobium retbaense type strain (HR(100)).</title>
        <authorList>
            <person name="Spring S."/>
            <person name="Nolan M."/>
            <person name="Lapidus A."/>
            <person name="Glavina Del Rio T."/>
            <person name="Copeland A."/>
            <person name="Tice H."/>
            <person name="Cheng J.F."/>
            <person name="Lucas S."/>
            <person name="Land M."/>
            <person name="Chen F."/>
            <person name="Bruce D."/>
            <person name="Goodwin L."/>
            <person name="Pitluck S."/>
            <person name="Ivanova N."/>
            <person name="Mavromatis K."/>
            <person name="Mikhailova N."/>
            <person name="Pati A."/>
            <person name="Chen A."/>
            <person name="Palaniappan K."/>
            <person name="Hauser L."/>
            <person name="Chang Y.J."/>
            <person name="Jeffries C.D."/>
            <person name="Munk C."/>
            <person name="Kiss H."/>
            <person name="Chain P."/>
            <person name="Han C."/>
            <person name="Brettin T."/>
            <person name="Detter J.C."/>
            <person name="Schuler E."/>
            <person name="Goker M."/>
            <person name="Rohde M."/>
            <person name="Bristow J."/>
            <person name="Eisen J.A."/>
            <person name="Markowitz V."/>
            <person name="Hugenholtz P."/>
            <person name="Kyrpides N.C."/>
            <person name="Klenk H.P."/>
        </authorList>
    </citation>
    <scope>NUCLEOTIDE SEQUENCE [LARGE SCALE GENOMIC DNA]</scope>
    <source>
        <strain evidence="4">ATCC 49802 / DSM 20745 / S 6022</strain>
    </source>
</reference>
<dbReference type="STRING" id="479434.Sthe_2967"/>
<dbReference type="EMBL" id="CP001824">
    <property type="protein sequence ID" value="ACZ40371.1"/>
    <property type="molecule type" value="Genomic_DNA"/>
</dbReference>
<evidence type="ECO:0000259" key="2">
    <source>
        <dbReference type="Pfam" id="PF03795"/>
    </source>
</evidence>
<evidence type="ECO:0000313" key="4">
    <source>
        <dbReference type="Proteomes" id="UP000002027"/>
    </source>
</evidence>
<dbReference type="Proteomes" id="UP000002027">
    <property type="component" value="Chromosome 2"/>
</dbReference>
<protein>
    <submittedName>
        <fullName evidence="3">YCII-related protein</fullName>
    </submittedName>
</protein>
<organism evidence="3 4">
    <name type="scientific">Sphaerobacter thermophilus (strain ATCC 49802 / DSM 20745 / KCCM 41009 / NCIMB 13125 / S 6022)</name>
    <dbReference type="NCBI Taxonomy" id="479434"/>
    <lineage>
        <taxon>Bacteria</taxon>
        <taxon>Pseudomonadati</taxon>
        <taxon>Thermomicrobiota</taxon>
        <taxon>Thermomicrobia</taxon>
        <taxon>Sphaerobacterales</taxon>
        <taxon>Sphaerobacterineae</taxon>
        <taxon>Sphaerobacteraceae</taxon>
        <taxon>Sphaerobacter</taxon>
    </lineage>
</organism>
<comment type="similarity">
    <text evidence="1">Belongs to the YciI family.</text>
</comment>
<dbReference type="InterPro" id="IPR011008">
    <property type="entry name" value="Dimeric_a/b-barrel"/>
</dbReference>
<evidence type="ECO:0000256" key="1">
    <source>
        <dbReference type="ARBA" id="ARBA00007689"/>
    </source>
</evidence>
<gene>
    <name evidence="3" type="ordered locus">Sthe_2967</name>
</gene>
<accession>D1C978</accession>
<dbReference type="Gene3D" id="3.30.70.1060">
    <property type="entry name" value="Dimeric alpha+beta barrel"/>
    <property type="match status" value="1"/>
</dbReference>
<feature type="domain" description="YCII-related" evidence="2">
    <location>
        <begin position="1"/>
        <end position="101"/>
    </location>
</feature>
<dbReference type="Pfam" id="PF03795">
    <property type="entry name" value="YCII"/>
    <property type="match status" value="1"/>
</dbReference>